<evidence type="ECO:0000313" key="8">
    <source>
        <dbReference type="Ensembl" id="ENSNFUP00015006025.1"/>
    </source>
</evidence>
<dbReference type="SUPFAM" id="SSF57845">
    <property type="entry name" value="B-box zinc-binding domain"/>
    <property type="match status" value="1"/>
</dbReference>
<proteinExistence type="predicted"/>
<evidence type="ECO:0000256" key="4">
    <source>
        <dbReference type="PROSITE-ProRule" id="PRU00024"/>
    </source>
</evidence>
<reference evidence="8" key="2">
    <citation type="submission" date="2025-08" db="UniProtKB">
        <authorList>
            <consortium name="Ensembl"/>
        </authorList>
    </citation>
    <scope>IDENTIFICATION</scope>
</reference>
<accession>A0A8C6KKA5</accession>
<organism evidence="8 9">
    <name type="scientific">Nothobranchius furzeri</name>
    <name type="common">Turquoise killifish</name>
    <dbReference type="NCBI Taxonomy" id="105023"/>
    <lineage>
        <taxon>Eukaryota</taxon>
        <taxon>Metazoa</taxon>
        <taxon>Chordata</taxon>
        <taxon>Craniata</taxon>
        <taxon>Vertebrata</taxon>
        <taxon>Euteleostomi</taxon>
        <taxon>Actinopterygii</taxon>
        <taxon>Neopterygii</taxon>
        <taxon>Teleostei</taxon>
        <taxon>Neoteleostei</taxon>
        <taxon>Acanthomorphata</taxon>
        <taxon>Ovalentaria</taxon>
        <taxon>Atherinomorphae</taxon>
        <taxon>Cyprinodontiformes</taxon>
        <taxon>Nothobranchiidae</taxon>
        <taxon>Nothobranchius</taxon>
    </lineage>
</organism>
<protein>
    <recommendedName>
        <fullName evidence="7">B box-type domain-containing protein</fullName>
    </recommendedName>
</protein>
<keyword evidence="5" id="KW-0175">Coiled coil</keyword>
<dbReference type="GeneTree" id="ENSGT01150000286950"/>
<dbReference type="Gene3D" id="4.10.830.40">
    <property type="match status" value="1"/>
</dbReference>
<dbReference type="InterPro" id="IPR000315">
    <property type="entry name" value="Znf_B-box"/>
</dbReference>
<dbReference type="Gene3D" id="3.30.160.60">
    <property type="entry name" value="Classic Zinc Finger"/>
    <property type="match status" value="1"/>
</dbReference>
<dbReference type="InterPro" id="IPR058030">
    <property type="entry name" value="TRIM8/14/16/25/29/45/65_CC"/>
</dbReference>
<name>A0A8C6KKA5_NOTFU</name>
<dbReference type="PANTHER" id="PTHR25465">
    <property type="entry name" value="B-BOX DOMAIN CONTAINING"/>
    <property type="match status" value="1"/>
</dbReference>
<keyword evidence="2 4" id="KW-0863">Zinc-finger</keyword>
<dbReference type="CDD" id="cd19769">
    <property type="entry name" value="Bbox2_TRIM16-like"/>
    <property type="match status" value="1"/>
</dbReference>
<reference evidence="8" key="3">
    <citation type="submission" date="2025-09" db="UniProtKB">
        <authorList>
            <consortium name="Ensembl"/>
        </authorList>
    </citation>
    <scope>IDENTIFICATION</scope>
</reference>
<feature type="compositionally biased region" description="Basic and acidic residues" evidence="6">
    <location>
        <begin position="8"/>
        <end position="19"/>
    </location>
</feature>
<keyword evidence="3" id="KW-0862">Zinc</keyword>
<evidence type="ECO:0000256" key="6">
    <source>
        <dbReference type="SAM" id="MobiDB-lite"/>
    </source>
</evidence>
<evidence type="ECO:0000256" key="5">
    <source>
        <dbReference type="SAM" id="Coils"/>
    </source>
</evidence>
<evidence type="ECO:0000256" key="3">
    <source>
        <dbReference type="ARBA" id="ARBA00022833"/>
    </source>
</evidence>
<dbReference type="Ensembl" id="ENSNFUT00015006347.1">
    <property type="protein sequence ID" value="ENSNFUP00015006025.1"/>
    <property type="gene ID" value="ENSNFUG00015003013.1"/>
</dbReference>
<reference evidence="8" key="1">
    <citation type="submission" date="2014-08" db="EMBL/GenBank/DDBJ databases">
        <authorList>
            <person name="Senf B."/>
            <person name="Petzold A."/>
            <person name="Downie B.R."/>
            <person name="Koch P."/>
            <person name="Platzer M."/>
        </authorList>
    </citation>
    <scope>NUCLEOTIDE SEQUENCE [LARGE SCALE GENOMIC DNA]</scope>
    <source>
        <strain evidence="8">GRZ</strain>
    </source>
</reference>
<dbReference type="Proteomes" id="UP000694548">
    <property type="component" value="Chromosome sgr03"/>
</dbReference>
<evidence type="ECO:0000259" key="7">
    <source>
        <dbReference type="PROSITE" id="PS50119"/>
    </source>
</evidence>
<sequence>MSQSSLLDLDRSNNTEKSRRSSSRNQSRSQAKHGDVLCDFCTTKRQKAEKSCLVCLASYCESHLQTHYTYPTLMKHKLVKATGQMREKICAQHDKLMEAFCRSDQTLVCVLCMMDEHKHHDIVPAGTERTEKQKQLGPTLHKSQQRIDQRIKKWQDLRQAVESVQHSAQTVLEENERIFTELLQLIERKYNDVKETIRSHEKITVNRGEILLDRLEEEITLLKKRHNNLEKLSRTDDHIHFLQVRS</sequence>
<dbReference type="Pfam" id="PF25600">
    <property type="entry name" value="TRIM_CC"/>
    <property type="match status" value="1"/>
</dbReference>
<feature type="coiled-coil region" evidence="5">
    <location>
        <begin position="183"/>
        <end position="232"/>
    </location>
</feature>
<feature type="domain" description="B box-type" evidence="7">
    <location>
        <begin position="85"/>
        <end position="125"/>
    </location>
</feature>
<dbReference type="SMART" id="SM00336">
    <property type="entry name" value="BBOX"/>
    <property type="match status" value="1"/>
</dbReference>
<keyword evidence="1" id="KW-0479">Metal-binding</keyword>
<evidence type="ECO:0000313" key="9">
    <source>
        <dbReference type="Proteomes" id="UP000694548"/>
    </source>
</evidence>
<evidence type="ECO:0000256" key="1">
    <source>
        <dbReference type="ARBA" id="ARBA00022723"/>
    </source>
</evidence>
<keyword evidence="9" id="KW-1185">Reference proteome</keyword>
<feature type="region of interest" description="Disordered" evidence="6">
    <location>
        <begin position="1"/>
        <end position="28"/>
    </location>
</feature>
<dbReference type="PANTHER" id="PTHR25465:SF5">
    <property type="entry name" value="E3 UBIQUITIN_ISG15 LIGASE TRIM25-RELATED"/>
    <property type="match status" value="1"/>
</dbReference>
<dbReference type="AlphaFoldDB" id="A0A8C6KKA5"/>
<gene>
    <name evidence="8" type="primary">ftr14l</name>
</gene>
<dbReference type="InterPro" id="IPR051051">
    <property type="entry name" value="E3_ubiq-ligase_TRIM/RNF"/>
</dbReference>
<evidence type="ECO:0000256" key="2">
    <source>
        <dbReference type="ARBA" id="ARBA00022771"/>
    </source>
</evidence>
<dbReference type="Pfam" id="PF00643">
    <property type="entry name" value="zf-B_box"/>
    <property type="match status" value="1"/>
</dbReference>
<dbReference type="PROSITE" id="PS50119">
    <property type="entry name" value="ZF_BBOX"/>
    <property type="match status" value="1"/>
</dbReference>
<dbReference type="GO" id="GO:0008270">
    <property type="term" value="F:zinc ion binding"/>
    <property type="evidence" value="ECO:0007669"/>
    <property type="project" value="UniProtKB-KW"/>
</dbReference>